<evidence type="ECO:0008006" key="5">
    <source>
        <dbReference type="Google" id="ProtNLM"/>
    </source>
</evidence>
<dbReference type="PROSITE" id="PS51257">
    <property type="entry name" value="PROKAR_LIPOPROTEIN"/>
    <property type="match status" value="1"/>
</dbReference>
<keyword evidence="2" id="KW-0732">Signal</keyword>
<evidence type="ECO:0000313" key="3">
    <source>
        <dbReference type="EMBL" id="ROO82882.1"/>
    </source>
</evidence>
<feature type="chain" id="PRO_5018015448" description="Mce-associated membrane protein" evidence="2">
    <location>
        <begin position="25"/>
        <end position="188"/>
    </location>
</feature>
<proteinExistence type="predicted"/>
<sequence>MMKTRFLPSITLITLLAPSAVSCAATPPPDAGSFAPSGTTAPQAAPIPLPTTPTITKAEADKIVLDRYRLYQETYEKAYATGDPSPLADIAVDPLLTIITNDVNATYTKGHIWRFTNLLNPRIQKRSKDLSEIIVIDCVRTLAAYRYSKKTGKRTGGTEKSSTYSYAALFQYDGTTWSVAEARKGKPC</sequence>
<dbReference type="Proteomes" id="UP000272400">
    <property type="component" value="Unassembled WGS sequence"/>
</dbReference>
<evidence type="ECO:0000313" key="4">
    <source>
        <dbReference type="Proteomes" id="UP000272400"/>
    </source>
</evidence>
<evidence type="ECO:0000256" key="1">
    <source>
        <dbReference type="SAM" id="MobiDB-lite"/>
    </source>
</evidence>
<feature type="signal peptide" evidence="2">
    <location>
        <begin position="1"/>
        <end position="24"/>
    </location>
</feature>
<feature type="region of interest" description="Disordered" evidence="1">
    <location>
        <begin position="28"/>
        <end position="51"/>
    </location>
</feature>
<reference evidence="3 4" key="1">
    <citation type="submission" date="2018-11" db="EMBL/GenBank/DDBJ databases">
        <title>Sequencing the genomes of 1000 actinobacteria strains.</title>
        <authorList>
            <person name="Klenk H.-P."/>
        </authorList>
    </citation>
    <scope>NUCLEOTIDE SEQUENCE [LARGE SCALE GENOMIC DNA]</scope>
    <source>
        <strain evidence="3 4">DSM 44254</strain>
    </source>
</reference>
<dbReference type="OrthoDB" id="3481364at2"/>
<dbReference type="EMBL" id="RJKE01000001">
    <property type="protein sequence ID" value="ROO82882.1"/>
    <property type="molecule type" value="Genomic_DNA"/>
</dbReference>
<name>A0A3N1CNL3_9ACTN</name>
<dbReference type="RefSeq" id="WP_148085841.1">
    <property type="nucleotide sequence ID" value="NZ_RJKE01000001.1"/>
</dbReference>
<organism evidence="3 4">
    <name type="scientific">Actinocorallia herbida</name>
    <dbReference type="NCBI Taxonomy" id="58109"/>
    <lineage>
        <taxon>Bacteria</taxon>
        <taxon>Bacillati</taxon>
        <taxon>Actinomycetota</taxon>
        <taxon>Actinomycetes</taxon>
        <taxon>Streptosporangiales</taxon>
        <taxon>Thermomonosporaceae</taxon>
        <taxon>Actinocorallia</taxon>
    </lineage>
</organism>
<keyword evidence="4" id="KW-1185">Reference proteome</keyword>
<accession>A0A3N1CNL3</accession>
<gene>
    <name evidence="3" type="ORF">EDD29_0367</name>
</gene>
<evidence type="ECO:0000256" key="2">
    <source>
        <dbReference type="SAM" id="SignalP"/>
    </source>
</evidence>
<dbReference type="AlphaFoldDB" id="A0A3N1CNL3"/>
<protein>
    <recommendedName>
        <fullName evidence="5">Mce-associated membrane protein</fullName>
    </recommendedName>
</protein>
<comment type="caution">
    <text evidence="3">The sequence shown here is derived from an EMBL/GenBank/DDBJ whole genome shotgun (WGS) entry which is preliminary data.</text>
</comment>